<evidence type="ECO:0000313" key="4">
    <source>
        <dbReference type="EMBL" id="TCG04776.1"/>
    </source>
</evidence>
<evidence type="ECO:0000259" key="3">
    <source>
        <dbReference type="Pfam" id="PF05368"/>
    </source>
</evidence>
<dbReference type="PANTHER" id="PTHR42748">
    <property type="entry name" value="NITROGEN METABOLITE REPRESSION PROTEIN NMRA FAMILY MEMBER"/>
    <property type="match status" value="1"/>
</dbReference>
<evidence type="ECO:0000256" key="2">
    <source>
        <dbReference type="ARBA" id="ARBA00022857"/>
    </source>
</evidence>
<dbReference type="InterPro" id="IPR008030">
    <property type="entry name" value="NmrA-like"/>
</dbReference>
<dbReference type="Gene3D" id="3.90.25.10">
    <property type="entry name" value="UDP-galactose 4-epimerase, domain 1"/>
    <property type="match status" value="1"/>
</dbReference>
<protein>
    <submittedName>
        <fullName evidence="4">NmrA family transcriptional regulator</fullName>
    </submittedName>
</protein>
<evidence type="ECO:0000256" key="1">
    <source>
        <dbReference type="ARBA" id="ARBA00006328"/>
    </source>
</evidence>
<dbReference type="PANTHER" id="PTHR42748:SF7">
    <property type="entry name" value="NMRA LIKE REDOX SENSOR 1-RELATED"/>
    <property type="match status" value="1"/>
</dbReference>
<dbReference type="Pfam" id="PF05368">
    <property type="entry name" value="NmrA"/>
    <property type="match status" value="1"/>
</dbReference>
<accession>A0A4R0X3T1</accession>
<comment type="similarity">
    <text evidence="1">Belongs to the NmrA-type oxidoreductase family.</text>
</comment>
<keyword evidence="5" id="KW-1185">Reference proteome</keyword>
<sequence length="298" mass="33103">MMTTVLVSGASGDTGRPTVERLLEKGFHVRALVRKDDHRAQQLRNLGAEVVFGDMMSLRDIRLAMAGAQRAYFCFPLAEGLVEAAVIFAQAAKEQDLELIVNMSHKQSRPAARSKATQNHWLSEQIFNWSGVPSVHLRVTFFAEWLLYIAPQIRYGRYVMPYNKDSRFAPIAGSDIARIIAGIVDNSAPYVGKALALHGPVEYSHEELAAEVSRVLGKDLPYEHVTVSTFLELFGLQHADAMRRHFEAVTIDQQEGLLAGTDSTGTEIIGQPLTTVEQFINANRSKFVIEYPLQAPAH</sequence>
<dbReference type="SUPFAM" id="SSF51735">
    <property type="entry name" value="NAD(P)-binding Rossmann-fold domains"/>
    <property type="match status" value="1"/>
</dbReference>
<comment type="caution">
    <text evidence="4">The sequence shown here is derived from an EMBL/GenBank/DDBJ whole genome shotgun (WGS) entry which is preliminary data.</text>
</comment>
<dbReference type="InterPro" id="IPR051164">
    <property type="entry name" value="NmrA-like_oxidored"/>
</dbReference>
<organism evidence="4 5">
    <name type="scientific">Paraburkholderia steynii</name>
    <dbReference type="NCBI Taxonomy" id="1245441"/>
    <lineage>
        <taxon>Bacteria</taxon>
        <taxon>Pseudomonadati</taxon>
        <taxon>Pseudomonadota</taxon>
        <taxon>Betaproteobacteria</taxon>
        <taxon>Burkholderiales</taxon>
        <taxon>Burkholderiaceae</taxon>
        <taxon>Paraburkholderia</taxon>
    </lineage>
</organism>
<feature type="domain" description="NmrA-like" evidence="3">
    <location>
        <begin position="3"/>
        <end position="268"/>
    </location>
</feature>
<dbReference type="AlphaFoldDB" id="A0A4R0X3T1"/>
<dbReference type="EMBL" id="MWML01000221">
    <property type="protein sequence ID" value="TCG04776.1"/>
    <property type="molecule type" value="Genomic_DNA"/>
</dbReference>
<dbReference type="Proteomes" id="UP000294200">
    <property type="component" value="Unassembled WGS sequence"/>
</dbReference>
<reference evidence="4 5" key="1">
    <citation type="submission" date="2017-02" db="EMBL/GenBank/DDBJ databases">
        <title>Paraburkholderia sophoroidis sp. nov. and Paraburkholderia steynii sp. nov. rhizobial symbionts of the fynbos legume Hypocalyptus sophoroides.</title>
        <authorList>
            <person name="Steenkamp E.T."/>
            <person name="Beukes C.W."/>
            <person name="Van Zyl E."/>
            <person name="Avontuur J."/>
            <person name="Chan W.Y."/>
            <person name="Hassen A."/>
            <person name="Palmer M."/>
            <person name="Mthombeni L."/>
            <person name="Phalane F."/>
            <person name="Sereme K."/>
            <person name="Venter S.N."/>
        </authorList>
    </citation>
    <scope>NUCLEOTIDE SEQUENCE [LARGE SCALE GENOMIC DNA]</scope>
    <source>
        <strain evidence="4 5">HC1.1ba</strain>
    </source>
</reference>
<dbReference type="Gene3D" id="3.40.50.720">
    <property type="entry name" value="NAD(P)-binding Rossmann-like Domain"/>
    <property type="match status" value="1"/>
</dbReference>
<name>A0A4R0X3T1_9BURK</name>
<evidence type="ECO:0000313" key="5">
    <source>
        <dbReference type="Proteomes" id="UP000294200"/>
    </source>
</evidence>
<gene>
    <name evidence="4" type="ORF">BZM27_38530</name>
</gene>
<proteinExistence type="inferred from homology"/>
<dbReference type="InterPro" id="IPR036291">
    <property type="entry name" value="NAD(P)-bd_dom_sf"/>
</dbReference>
<keyword evidence="2" id="KW-0521">NADP</keyword>